<dbReference type="InterPro" id="IPR012349">
    <property type="entry name" value="Split_barrel_FMN-bd"/>
</dbReference>
<proteinExistence type="predicted"/>
<accession>A0A2W5N635</accession>
<dbReference type="SUPFAM" id="SSF50475">
    <property type="entry name" value="FMN-binding split barrel"/>
    <property type="match status" value="1"/>
</dbReference>
<dbReference type="Gene3D" id="2.30.110.10">
    <property type="entry name" value="Electron Transport, Fmn-binding Protein, Chain A"/>
    <property type="match status" value="1"/>
</dbReference>
<evidence type="ECO:0000313" key="3">
    <source>
        <dbReference type="Proteomes" id="UP000249185"/>
    </source>
</evidence>
<evidence type="ECO:0000256" key="1">
    <source>
        <dbReference type="SAM" id="MobiDB-lite"/>
    </source>
</evidence>
<comment type="caution">
    <text evidence="2">The sequence shown here is derived from an EMBL/GenBank/DDBJ whole genome shotgun (WGS) entry which is preliminary data.</text>
</comment>
<feature type="region of interest" description="Disordered" evidence="1">
    <location>
        <begin position="169"/>
        <end position="194"/>
    </location>
</feature>
<dbReference type="PANTHER" id="PTHR35802">
    <property type="entry name" value="PROTEASE SYNTHASE AND SPORULATION PROTEIN PAI 2"/>
    <property type="match status" value="1"/>
</dbReference>
<dbReference type="PANTHER" id="PTHR35802:SF1">
    <property type="entry name" value="PROTEASE SYNTHASE AND SPORULATION PROTEIN PAI 2"/>
    <property type="match status" value="1"/>
</dbReference>
<evidence type="ECO:0000313" key="2">
    <source>
        <dbReference type="EMBL" id="PZQ48971.1"/>
    </source>
</evidence>
<reference evidence="2 3" key="1">
    <citation type="submission" date="2017-08" db="EMBL/GenBank/DDBJ databases">
        <title>Infants hospitalized years apart are colonized by the same room-sourced microbial strains.</title>
        <authorList>
            <person name="Brooks B."/>
            <person name="Olm M.R."/>
            <person name="Firek B.A."/>
            <person name="Baker R."/>
            <person name="Thomas B.C."/>
            <person name="Morowitz M.J."/>
            <person name="Banfield J.F."/>
        </authorList>
    </citation>
    <scope>NUCLEOTIDE SEQUENCE [LARGE SCALE GENOMIC DNA]</scope>
    <source>
        <strain evidence="2">S2_005_002_R2_34</strain>
    </source>
</reference>
<gene>
    <name evidence="2" type="ORF">DI556_12520</name>
</gene>
<dbReference type="AlphaFoldDB" id="A0A2W5N635"/>
<name>A0A2W5N635_RHOSU</name>
<dbReference type="Pfam" id="PF04299">
    <property type="entry name" value="FMN_bind_2"/>
    <property type="match status" value="1"/>
</dbReference>
<dbReference type="PIRSF" id="PIRSF010372">
    <property type="entry name" value="PaiB"/>
    <property type="match status" value="1"/>
</dbReference>
<protein>
    <submittedName>
        <fullName evidence="2">Transcriptional regulator</fullName>
    </submittedName>
</protein>
<sequence>MYTPPAFAVEDPEEIRGIVRAARLATLVTAGPEGLMATPLPLFLEETGEGFGVLHGHLARANRQWSTPVAGEALAIFAGSDAYVTPAWYATKAETGKVVPTWNYEAVHLHGRPEFFTDPDRLLESVSRLTALREAGRAEPWAVGDAPGSFVRSQLKGIVGVRMPVSRVEAKRKMSQNRNAADRGGVAEGLAASPREADRHVAALIPR</sequence>
<dbReference type="Proteomes" id="UP000249185">
    <property type="component" value="Unassembled WGS sequence"/>
</dbReference>
<dbReference type="InterPro" id="IPR007396">
    <property type="entry name" value="TR_PAI2-type"/>
</dbReference>
<organism evidence="2 3">
    <name type="scientific">Rhodovulum sulfidophilum</name>
    <name type="common">Rhodobacter sulfidophilus</name>
    <dbReference type="NCBI Taxonomy" id="35806"/>
    <lineage>
        <taxon>Bacteria</taxon>
        <taxon>Pseudomonadati</taxon>
        <taxon>Pseudomonadota</taxon>
        <taxon>Alphaproteobacteria</taxon>
        <taxon>Rhodobacterales</taxon>
        <taxon>Paracoccaceae</taxon>
        <taxon>Rhodovulum</taxon>
    </lineage>
</organism>
<dbReference type="EMBL" id="QFPW01000009">
    <property type="protein sequence ID" value="PZQ48971.1"/>
    <property type="molecule type" value="Genomic_DNA"/>
</dbReference>